<keyword evidence="4" id="KW-0805">Transcription regulation</keyword>
<dbReference type="GO" id="GO:0006351">
    <property type="term" value="P:DNA-templated transcription"/>
    <property type="evidence" value="ECO:0007669"/>
    <property type="project" value="InterPro"/>
</dbReference>
<dbReference type="PANTHER" id="PTHR31313">
    <property type="entry name" value="TY1 ENHANCER ACTIVATOR"/>
    <property type="match status" value="1"/>
</dbReference>
<dbReference type="AlphaFoldDB" id="A0A2V5JDT9"/>
<evidence type="ECO:0000256" key="3">
    <source>
        <dbReference type="ARBA" id="ARBA00022833"/>
    </source>
</evidence>
<dbReference type="SUPFAM" id="SSF57701">
    <property type="entry name" value="Zn2/Cys6 DNA-binding domain"/>
    <property type="match status" value="1"/>
</dbReference>
<evidence type="ECO:0000256" key="7">
    <source>
        <dbReference type="ARBA" id="ARBA00023242"/>
    </source>
</evidence>
<dbReference type="CDD" id="cd00067">
    <property type="entry name" value="GAL4"/>
    <property type="match status" value="1"/>
</dbReference>
<evidence type="ECO:0000256" key="5">
    <source>
        <dbReference type="ARBA" id="ARBA00023125"/>
    </source>
</evidence>
<dbReference type="GO" id="GO:0005634">
    <property type="term" value="C:nucleus"/>
    <property type="evidence" value="ECO:0007669"/>
    <property type="project" value="UniProtKB-SubCell"/>
</dbReference>
<dbReference type="Gene3D" id="4.10.240.10">
    <property type="entry name" value="Zn(2)-C6 fungal-type DNA-binding domain"/>
    <property type="match status" value="1"/>
</dbReference>
<dbReference type="Proteomes" id="UP000248817">
    <property type="component" value="Unassembled WGS sequence"/>
</dbReference>
<keyword evidence="11" id="KW-1185">Reference proteome</keyword>
<dbReference type="Pfam" id="PF00172">
    <property type="entry name" value="Zn_clus"/>
    <property type="match status" value="1"/>
</dbReference>
<dbReference type="GO" id="GO:0003677">
    <property type="term" value="F:DNA binding"/>
    <property type="evidence" value="ECO:0007669"/>
    <property type="project" value="UniProtKB-KW"/>
</dbReference>
<dbReference type="InterPro" id="IPR007219">
    <property type="entry name" value="XnlR_reg_dom"/>
</dbReference>
<accession>A0A2V5JDT9</accession>
<dbReference type="PROSITE" id="PS50048">
    <property type="entry name" value="ZN2_CY6_FUNGAL_2"/>
    <property type="match status" value="1"/>
</dbReference>
<proteinExistence type="predicted"/>
<keyword evidence="2" id="KW-0479">Metal-binding</keyword>
<evidence type="ECO:0000256" key="6">
    <source>
        <dbReference type="ARBA" id="ARBA00023163"/>
    </source>
</evidence>
<dbReference type="PANTHER" id="PTHR31313:SF81">
    <property type="entry name" value="TY1 ENHANCER ACTIVATOR"/>
    <property type="match status" value="1"/>
</dbReference>
<dbReference type="CDD" id="cd12148">
    <property type="entry name" value="fungal_TF_MHR"/>
    <property type="match status" value="1"/>
</dbReference>
<evidence type="ECO:0000256" key="8">
    <source>
        <dbReference type="SAM" id="MobiDB-lite"/>
    </source>
</evidence>
<gene>
    <name evidence="10" type="ORF">BP00DRAFT_98108</name>
</gene>
<evidence type="ECO:0000313" key="10">
    <source>
        <dbReference type="EMBL" id="PYI33916.1"/>
    </source>
</evidence>
<protein>
    <recommendedName>
        <fullName evidence="9">Zn(2)-C6 fungal-type domain-containing protein</fullName>
    </recommendedName>
</protein>
<comment type="subcellular location">
    <subcellularLocation>
        <location evidence="1">Nucleus</location>
    </subcellularLocation>
</comment>
<keyword evidence="3" id="KW-0862">Zinc</keyword>
<dbReference type="GO" id="GO:0000981">
    <property type="term" value="F:DNA-binding transcription factor activity, RNA polymerase II-specific"/>
    <property type="evidence" value="ECO:0007669"/>
    <property type="project" value="InterPro"/>
</dbReference>
<keyword evidence="5" id="KW-0238">DNA-binding</keyword>
<sequence length="634" mass="71175">MLYYRIPHNLMEVNSGLSESRRVVQACESCKKGKRKCDGAQPACSLCLRLDRECYYSEQPARRKRIFVDKEYVESLVRENTELRRKIDALTAATSARHGGRATASFPEGPDRGGLDEVATDTASSTWDKVAEHAPTSSALGTQSAIDELTSMTWKLTIGTEGEPSFLGPSGGISFPGVTVDAPLAREPDLSHTSCETEPTRCDVTDAAVEDQLIEYFMQHVASYYGFLDPRELRQMGNLCNEEDIRFYRQAACIAGSCYSPVAEGQAIGNKLADLAQRAAVVQCASRPRELTVLSLSVLAWRELSLGQENMGWMYISMAAALAVHLGLHVLFLAESSDNHRVTESFTRRPISLKVFWSYFLVERMATTDLGRHCNLAWGRVGSPVYSGFLRDNASIEEVAFAYQCELWHLHDIHMDQIYAFKPQKNDVSRRSQLLANAHEALISFYDRLDARLHLPLAGPENSSLPSRSVMYLHMSYYNSSLLIHRPFLRQADEKQQEVRSHESINAQMATQSVREAAKAFAQLVRLHHRRIGDFRQAPPFLIQHLLTAGIMFLSQATAAVKQGAGRRPCNDLKECLAALEEMQESWPLKAHRAIDALRQIAYRWSVVWALPMHLSHALTTRAFPLHHDTLHKA</sequence>
<feature type="region of interest" description="Disordered" evidence="8">
    <location>
        <begin position="98"/>
        <end position="118"/>
    </location>
</feature>
<dbReference type="EMBL" id="KZ825480">
    <property type="protein sequence ID" value="PYI33916.1"/>
    <property type="molecule type" value="Genomic_DNA"/>
</dbReference>
<evidence type="ECO:0000259" key="9">
    <source>
        <dbReference type="PROSITE" id="PS50048"/>
    </source>
</evidence>
<dbReference type="PROSITE" id="PS00463">
    <property type="entry name" value="ZN2_CY6_FUNGAL_1"/>
    <property type="match status" value="1"/>
</dbReference>
<dbReference type="GO" id="GO:0009893">
    <property type="term" value="P:positive regulation of metabolic process"/>
    <property type="evidence" value="ECO:0007669"/>
    <property type="project" value="UniProtKB-ARBA"/>
</dbReference>
<organism evidence="10 11">
    <name type="scientific">Aspergillus indologenus CBS 114.80</name>
    <dbReference type="NCBI Taxonomy" id="1450541"/>
    <lineage>
        <taxon>Eukaryota</taxon>
        <taxon>Fungi</taxon>
        <taxon>Dikarya</taxon>
        <taxon>Ascomycota</taxon>
        <taxon>Pezizomycotina</taxon>
        <taxon>Eurotiomycetes</taxon>
        <taxon>Eurotiomycetidae</taxon>
        <taxon>Eurotiales</taxon>
        <taxon>Aspergillaceae</taxon>
        <taxon>Aspergillus</taxon>
        <taxon>Aspergillus subgen. Circumdati</taxon>
    </lineage>
</organism>
<keyword evidence="7" id="KW-0539">Nucleus</keyword>
<evidence type="ECO:0000313" key="11">
    <source>
        <dbReference type="Proteomes" id="UP000248817"/>
    </source>
</evidence>
<keyword evidence="6" id="KW-0804">Transcription</keyword>
<feature type="domain" description="Zn(2)-C6 fungal-type" evidence="9">
    <location>
        <begin position="26"/>
        <end position="56"/>
    </location>
</feature>
<dbReference type="GO" id="GO:0008270">
    <property type="term" value="F:zinc ion binding"/>
    <property type="evidence" value="ECO:0007669"/>
    <property type="project" value="InterPro"/>
</dbReference>
<dbReference type="InterPro" id="IPR001138">
    <property type="entry name" value="Zn2Cys6_DnaBD"/>
</dbReference>
<dbReference type="Pfam" id="PF04082">
    <property type="entry name" value="Fungal_trans"/>
    <property type="match status" value="1"/>
</dbReference>
<evidence type="ECO:0000256" key="2">
    <source>
        <dbReference type="ARBA" id="ARBA00022723"/>
    </source>
</evidence>
<dbReference type="SMART" id="SM00066">
    <property type="entry name" value="GAL4"/>
    <property type="match status" value="1"/>
</dbReference>
<evidence type="ECO:0000256" key="4">
    <source>
        <dbReference type="ARBA" id="ARBA00023015"/>
    </source>
</evidence>
<name>A0A2V5JDT9_9EURO</name>
<dbReference type="InterPro" id="IPR051615">
    <property type="entry name" value="Transcr_Regulatory_Elem"/>
</dbReference>
<dbReference type="InterPro" id="IPR036864">
    <property type="entry name" value="Zn2-C6_fun-type_DNA-bd_sf"/>
</dbReference>
<reference evidence="10 11" key="1">
    <citation type="submission" date="2018-02" db="EMBL/GenBank/DDBJ databases">
        <title>The genomes of Aspergillus section Nigri reveals drivers in fungal speciation.</title>
        <authorList>
            <consortium name="DOE Joint Genome Institute"/>
            <person name="Vesth T.C."/>
            <person name="Nybo J."/>
            <person name="Theobald S."/>
            <person name="Brandl J."/>
            <person name="Frisvad J.C."/>
            <person name="Nielsen K.F."/>
            <person name="Lyhne E.K."/>
            <person name="Kogle M.E."/>
            <person name="Kuo A."/>
            <person name="Riley R."/>
            <person name="Clum A."/>
            <person name="Nolan M."/>
            <person name="Lipzen A."/>
            <person name="Salamov A."/>
            <person name="Henrissat B."/>
            <person name="Wiebenga A."/>
            <person name="De vries R.P."/>
            <person name="Grigoriev I.V."/>
            <person name="Mortensen U.H."/>
            <person name="Andersen M.R."/>
            <person name="Baker S.E."/>
        </authorList>
    </citation>
    <scope>NUCLEOTIDE SEQUENCE [LARGE SCALE GENOMIC DNA]</scope>
    <source>
        <strain evidence="10 11">CBS 114.80</strain>
    </source>
</reference>
<evidence type="ECO:0000256" key="1">
    <source>
        <dbReference type="ARBA" id="ARBA00004123"/>
    </source>
</evidence>